<reference evidence="1 2" key="1">
    <citation type="submission" date="2019-10" db="EMBL/GenBank/DDBJ databases">
        <authorList>
            <person name="Brinks E."/>
        </authorList>
    </citation>
    <scope>NUCLEOTIDE SEQUENCE [LARGE SCALE GENOMIC DNA]</scope>
</reference>
<evidence type="ECO:0000313" key="2">
    <source>
        <dbReference type="Proteomes" id="UP000422881"/>
    </source>
</evidence>
<organism evidence="1 2">
    <name type="scientific">Lactococcus phage P1048</name>
    <dbReference type="NCBI Taxonomy" id="2662295"/>
    <lineage>
        <taxon>Viruses</taxon>
        <taxon>Duplodnaviria</taxon>
        <taxon>Heunggongvirae</taxon>
        <taxon>Uroviricota</taxon>
        <taxon>Caudoviricetes</taxon>
        <taxon>Audreyjarvisvirus</taxon>
        <taxon>Audreyjarvisvirus P1048</taxon>
    </lineage>
</organism>
<dbReference type="EMBL" id="MN552145">
    <property type="protein sequence ID" value="QGJ84998.1"/>
    <property type="molecule type" value="Genomic_DNA"/>
</dbReference>
<dbReference type="Proteomes" id="UP000422881">
    <property type="component" value="Segment"/>
</dbReference>
<sequence length="55" mass="6637">MKVKFWFKRGFNESEVEVFEFEDGTDMKKIEQEYYNWFDEQRSKGGGIEGGFDIQ</sequence>
<keyword evidence="2" id="KW-1185">Reference proteome</keyword>
<proteinExistence type="predicted"/>
<name>A0A649V3L3_9CAUD</name>
<accession>A0A649V3L3</accession>
<dbReference type="RefSeq" id="YP_009905636.1">
    <property type="nucleotide sequence ID" value="NC_049857.1"/>
</dbReference>
<evidence type="ECO:0000313" key="1">
    <source>
        <dbReference type="EMBL" id="QGJ84998.1"/>
    </source>
</evidence>
<protein>
    <submittedName>
        <fullName evidence="1">Uncharacterized protein</fullName>
    </submittedName>
</protein>
<dbReference type="GeneID" id="56138022"/>
<dbReference type="KEGG" id="vg:56138022"/>